<evidence type="ECO:0000313" key="1">
    <source>
        <dbReference type="EMBL" id="CAI9575532.1"/>
    </source>
</evidence>
<name>A0ABN9DSS6_9NEOB</name>
<proteinExistence type="predicted"/>
<comment type="caution">
    <text evidence="1">The sequence shown here is derived from an EMBL/GenBank/DDBJ whole genome shotgun (WGS) entry which is preliminary data.</text>
</comment>
<dbReference type="EMBL" id="CATNWA010014754">
    <property type="protein sequence ID" value="CAI9575532.1"/>
    <property type="molecule type" value="Genomic_DNA"/>
</dbReference>
<keyword evidence="2" id="KW-1185">Reference proteome</keyword>
<dbReference type="Proteomes" id="UP001162483">
    <property type="component" value="Unassembled WGS sequence"/>
</dbReference>
<reference evidence="1" key="1">
    <citation type="submission" date="2023-05" db="EMBL/GenBank/DDBJ databases">
        <authorList>
            <person name="Stuckert A."/>
        </authorList>
    </citation>
    <scope>NUCLEOTIDE SEQUENCE</scope>
</reference>
<protein>
    <submittedName>
        <fullName evidence="1">Uncharacterized protein</fullName>
    </submittedName>
</protein>
<accession>A0ABN9DSS6</accession>
<sequence>MCRVPPRALWPCDDMCYGHWKKGRIREVRIKQHLNNAED</sequence>
<gene>
    <name evidence="1" type="ORF">SPARVUS_LOCUS8209054</name>
</gene>
<evidence type="ECO:0000313" key="2">
    <source>
        <dbReference type="Proteomes" id="UP001162483"/>
    </source>
</evidence>
<organism evidence="1 2">
    <name type="scientific">Staurois parvus</name>
    <dbReference type="NCBI Taxonomy" id="386267"/>
    <lineage>
        <taxon>Eukaryota</taxon>
        <taxon>Metazoa</taxon>
        <taxon>Chordata</taxon>
        <taxon>Craniata</taxon>
        <taxon>Vertebrata</taxon>
        <taxon>Euteleostomi</taxon>
        <taxon>Amphibia</taxon>
        <taxon>Batrachia</taxon>
        <taxon>Anura</taxon>
        <taxon>Neobatrachia</taxon>
        <taxon>Ranoidea</taxon>
        <taxon>Ranidae</taxon>
        <taxon>Staurois</taxon>
    </lineage>
</organism>